<feature type="chain" id="PRO_5037394273" description="MYXO-CTERM domain-containing protein" evidence="2">
    <location>
        <begin position="20"/>
        <end position="53"/>
    </location>
</feature>
<feature type="signal peptide" evidence="2">
    <location>
        <begin position="1"/>
        <end position="19"/>
    </location>
</feature>
<keyword evidence="2" id="KW-0732">Signal</keyword>
<evidence type="ECO:0008006" key="5">
    <source>
        <dbReference type="Google" id="ProtNLM"/>
    </source>
</evidence>
<dbReference type="EMBL" id="JAGISH010000004">
    <property type="protein sequence ID" value="MBP0482498.1"/>
    <property type="molecule type" value="Genomic_DNA"/>
</dbReference>
<dbReference type="RefSeq" id="WP_209360387.1">
    <property type="nucleotide sequence ID" value="NZ_JAGISH010000004.1"/>
</dbReference>
<name>A0A940MPT2_9RHOB</name>
<protein>
    <recommendedName>
        <fullName evidence="5">MYXO-CTERM domain-containing protein</fullName>
    </recommendedName>
</protein>
<evidence type="ECO:0000256" key="1">
    <source>
        <dbReference type="SAM" id="Phobius"/>
    </source>
</evidence>
<reference evidence="3" key="1">
    <citation type="submission" date="2021-03" db="EMBL/GenBank/DDBJ databases">
        <title>Sagittula salina sp. nov. strain M10.9X isolated from the marine waste.</title>
        <authorList>
            <person name="Satari L."/>
            <person name="Molina-Menor E."/>
            <person name="Vidal-Verdu A."/>
            <person name="Pascual J."/>
            <person name="Pereto J."/>
            <person name="Porcar M."/>
        </authorList>
    </citation>
    <scope>NUCLEOTIDE SEQUENCE</scope>
    <source>
        <strain evidence="3">M10.9X</strain>
    </source>
</reference>
<keyword evidence="1" id="KW-0472">Membrane</keyword>
<proteinExistence type="predicted"/>
<dbReference type="AlphaFoldDB" id="A0A940MPT2"/>
<keyword evidence="1" id="KW-0812">Transmembrane</keyword>
<dbReference type="Proteomes" id="UP000675940">
    <property type="component" value="Unassembled WGS sequence"/>
</dbReference>
<sequence length="53" mass="5423">MKTVTLALGGLTLAGQAVAHEAGAHMQPHGAEGWMAFAGVLVALAGLVAWRQR</sequence>
<organism evidence="3 4">
    <name type="scientific">Sagittula salina</name>
    <dbReference type="NCBI Taxonomy" id="2820268"/>
    <lineage>
        <taxon>Bacteria</taxon>
        <taxon>Pseudomonadati</taxon>
        <taxon>Pseudomonadota</taxon>
        <taxon>Alphaproteobacteria</taxon>
        <taxon>Rhodobacterales</taxon>
        <taxon>Roseobacteraceae</taxon>
        <taxon>Sagittula</taxon>
    </lineage>
</organism>
<accession>A0A940MPT2</accession>
<comment type="caution">
    <text evidence="3">The sequence shown here is derived from an EMBL/GenBank/DDBJ whole genome shotgun (WGS) entry which is preliminary data.</text>
</comment>
<keyword evidence="1" id="KW-1133">Transmembrane helix</keyword>
<evidence type="ECO:0000313" key="4">
    <source>
        <dbReference type="Proteomes" id="UP000675940"/>
    </source>
</evidence>
<gene>
    <name evidence="3" type="ORF">J5474_08350</name>
</gene>
<keyword evidence="4" id="KW-1185">Reference proteome</keyword>
<evidence type="ECO:0000313" key="3">
    <source>
        <dbReference type="EMBL" id="MBP0482498.1"/>
    </source>
</evidence>
<feature type="transmembrane region" description="Helical" evidence="1">
    <location>
        <begin position="29"/>
        <end position="50"/>
    </location>
</feature>
<evidence type="ECO:0000256" key="2">
    <source>
        <dbReference type="SAM" id="SignalP"/>
    </source>
</evidence>